<dbReference type="EMBL" id="LAZR01027410">
    <property type="protein sequence ID" value="KKL65822.1"/>
    <property type="molecule type" value="Genomic_DNA"/>
</dbReference>
<accession>A0A0F9GRW4</accession>
<comment type="caution">
    <text evidence="1">The sequence shown here is derived from an EMBL/GenBank/DDBJ whole genome shotgun (WGS) entry which is preliminary data.</text>
</comment>
<dbReference type="AlphaFoldDB" id="A0A0F9GRW4"/>
<name>A0A0F9GRW4_9ZZZZ</name>
<organism evidence="1">
    <name type="scientific">marine sediment metagenome</name>
    <dbReference type="NCBI Taxonomy" id="412755"/>
    <lineage>
        <taxon>unclassified sequences</taxon>
        <taxon>metagenomes</taxon>
        <taxon>ecological metagenomes</taxon>
    </lineage>
</organism>
<sequence>EPWILPWLHRELERVLVLIRRNVLPADLPNARNRLWAAIRFLDILQHPKDAPLKKTPENLHSGEAIKGNLHSEAAPGGPKIICLCGSSRFVDTMAVMAWNFEKEGAIAMGLHLLPHWYTDKAHHQGEHEGVAERMDELHLRKIDLSDEVFVVNVGGYYGDSTAREIEYARDHGKPVRFLEDKITREPPAEVEDAPGGPTGIKRLRDACERWLAGTKCSHPAIIGDDGFEKCVVEYCGRCAVRDALNGVDRLKGETDG</sequence>
<evidence type="ECO:0000313" key="1">
    <source>
        <dbReference type="EMBL" id="KKL65822.1"/>
    </source>
</evidence>
<proteinExistence type="predicted"/>
<gene>
    <name evidence="1" type="ORF">LCGC14_2151170</name>
</gene>
<protein>
    <submittedName>
        <fullName evidence="1">Uncharacterized protein</fullName>
    </submittedName>
</protein>
<feature type="non-terminal residue" evidence="1">
    <location>
        <position position="1"/>
    </location>
</feature>
<reference evidence="1" key="1">
    <citation type="journal article" date="2015" name="Nature">
        <title>Complex archaea that bridge the gap between prokaryotes and eukaryotes.</title>
        <authorList>
            <person name="Spang A."/>
            <person name="Saw J.H."/>
            <person name="Jorgensen S.L."/>
            <person name="Zaremba-Niedzwiedzka K."/>
            <person name="Martijn J."/>
            <person name="Lind A.E."/>
            <person name="van Eijk R."/>
            <person name="Schleper C."/>
            <person name="Guy L."/>
            <person name="Ettema T.J."/>
        </authorList>
    </citation>
    <scope>NUCLEOTIDE SEQUENCE</scope>
</reference>